<evidence type="ECO:0000256" key="5">
    <source>
        <dbReference type="ARBA" id="ARBA00022989"/>
    </source>
</evidence>
<dbReference type="CDD" id="cd03392">
    <property type="entry name" value="PAP2_like_2"/>
    <property type="match status" value="1"/>
</dbReference>
<evidence type="ECO:0000259" key="8">
    <source>
        <dbReference type="SMART" id="SM00014"/>
    </source>
</evidence>
<gene>
    <name evidence="9" type="ORF">GY24_03410</name>
</gene>
<keyword evidence="3 7" id="KW-0812">Transmembrane</keyword>
<accession>A0ABX5AYJ6</accession>
<evidence type="ECO:0000256" key="6">
    <source>
        <dbReference type="ARBA" id="ARBA00023136"/>
    </source>
</evidence>
<evidence type="ECO:0000256" key="7">
    <source>
        <dbReference type="SAM" id="Phobius"/>
    </source>
</evidence>
<keyword evidence="2" id="KW-1003">Cell membrane</keyword>
<dbReference type="SMART" id="SM00014">
    <property type="entry name" value="acidPPc"/>
    <property type="match status" value="1"/>
</dbReference>
<reference evidence="9 10" key="1">
    <citation type="journal article" date="2008" name="Int. J. Syst. Evol. Microbiol.">
        <title>Leifsonia pindariensis sp. nov., isolated from the Pindari glacier of the Indian Himalayas, and emended description of the genus Leifsonia.</title>
        <authorList>
            <person name="Reddy G.S."/>
            <person name="Prabagaran S.R."/>
            <person name="Shivaji S."/>
        </authorList>
    </citation>
    <scope>NUCLEOTIDE SEQUENCE [LARGE SCALE GENOMIC DNA]</scope>
    <source>
        <strain evidence="9 10">PON 10</strain>
    </source>
</reference>
<dbReference type="InterPro" id="IPR036938">
    <property type="entry name" value="PAP2/HPO_sf"/>
</dbReference>
<keyword evidence="10" id="KW-1185">Reference proteome</keyword>
<protein>
    <recommendedName>
        <fullName evidence="8">Phosphatidic acid phosphatase type 2/haloperoxidase domain-containing protein</fullName>
    </recommendedName>
</protein>
<evidence type="ECO:0000313" key="10">
    <source>
        <dbReference type="Proteomes" id="UP000237755"/>
    </source>
</evidence>
<feature type="domain" description="Phosphatidic acid phosphatase type 2/haloperoxidase" evidence="8">
    <location>
        <begin position="98"/>
        <end position="201"/>
    </location>
</feature>
<dbReference type="InterPro" id="IPR000326">
    <property type="entry name" value="PAP2/HPO"/>
</dbReference>
<dbReference type="RefSeq" id="WP_104474370.1">
    <property type="nucleotide sequence ID" value="NZ_MPZN01000006.1"/>
</dbReference>
<evidence type="ECO:0000256" key="2">
    <source>
        <dbReference type="ARBA" id="ARBA00022475"/>
    </source>
</evidence>
<dbReference type="Gene3D" id="1.20.144.10">
    <property type="entry name" value="Phosphatidic acid phosphatase type 2/haloperoxidase"/>
    <property type="match status" value="1"/>
</dbReference>
<dbReference type="PANTHER" id="PTHR14969:SF62">
    <property type="entry name" value="DECAPRENYLPHOSPHORYL-5-PHOSPHORIBOSE PHOSPHATASE RV3807C-RELATED"/>
    <property type="match status" value="1"/>
</dbReference>
<evidence type="ECO:0000256" key="4">
    <source>
        <dbReference type="ARBA" id="ARBA00022801"/>
    </source>
</evidence>
<evidence type="ECO:0000256" key="3">
    <source>
        <dbReference type="ARBA" id="ARBA00022692"/>
    </source>
</evidence>
<dbReference type="Pfam" id="PF01569">
    <property type="entry name" value="PAP2"/>
    <property type="match status" value="1"/>
</dbReference>
<proteinExistence type="predicted"/>
<dbReference type="Proteomes" id="UP000237755">
    <property type="component" value="Unassembled WGS sequence"/>
</dbReference>
<dbReference type="SUPFAM" id="SSF48317">
    <property type="entry name" value="Acid phosphatase/Vanadium-dependent haloperoxidase"/>
    <property type="match status" value="1"/>
</dbReference>
<evidence type="ECO:0000313" key="9">
    <source>
        <dbReference type="EMBL" id="PPL19968.1"/>
    </source>
</evidence>
<feature type="transmembrane region" description="Helical" evidence="7">
    <location>
        <begin position="71"/>
        <end position="91"/>
    </location>
</feature>
<feature type="transmembrane region" description="Helical" evidence="7">
    <location>
        <begin position="182"/>
        <end position="203"/>
    </location>
</feature>
<dbReference type="PANTHER" id="PTHR14969">
    <property type="entry name" value="SPHINGOSINE-1-PHOSPHATE PHOSPHOHYDROLASE"/>
    <property type="match status" value="1"/>
</dbReference>
<organism evidence="9 10">
    <name type="scientific">Microterricola pindariensis</name>
    <dbReference type="NCBI Taxonomy" id="478010"/>
    <lineage>
        <taxon>Bacteria</taxon>
        <taxon>Bacillati</taxon>
        <taxon>Actinomycetota</taxon>
        <taxon>Actinomycetes</taxon>
        <taxon>Micrococcales</taxon>
        <taxon>Microbacteriaceae</taxon>
        <taxon>Microterricola</taxon>
    </lineage>
</organism>
<dbReference type="EMBL" id="MPZN01000006">
    <property type="protein sequence ID" value="PPL19968.1"/>
    <property type="molecule type" value="Genomic_DNA"/>
</dbReference>
<name>A0ABX5AYJ6_9MICO</name>
<sequence>MTAASGIRTHSPRRRPLIVGAAAVLLAVLLGAGITLLNGGAPLAIDAAWQSLMVSMRSPFTAGLALFLNSFGGGIVAVLVVPLSIVALLLLLRRPWAALFSVAAALAGTLGVQLLKHLFARPRPEDILVHSDFGSFPSGHTANAAVIAVTLSVLFPVVWVRIAGVAYVLLMAWSRTLLGAHWLSDTVGGALIGAGVVLLLWAFSARWLEAERLARAHSRAGSRATGHASP</sequence>
<feature type="transmembrane region" description="Helical" evidence="7">
    <location>
        <begin position="144"/>
        <end position="170"/>
    </location>
</feature>
<comment type="subcellular location">
    <subcellularLocation>
        <location evidence="1">Cell membrane</location>
        <topology evidence="1">Multi-pass membrane protein</topology>
    </subcellularLocation>
</comment>
<keyword evidence="5 7" id="KW-1133">Transmembrane helix</keyword>
<keyword evidence="4" id="KW-0378">Hydrolase</keyword>
<evidence type="ECO:0000256" key="1">
    <source>
        <dbReference type="ARBA" id="ARBA00004651"/>
    </source>
</evidence>
<comment type="caution">
    <text evidence="9">The sequence shown here is derived from an EMBL/GenBank/DDBJ whole genome shotgun (WGS) entry which is preliminary data.</text>
</comment>
<keyword evidence="6 7" id="KW-0472">Membrane</keyword>